<dbReference type="Gene3D" id="3.40.50.720">
    <property type="entry name" value="NAD(P)-binding Rossmann-like Domain"/>
    <property type="match status" value="1"/>
</dbReference>
<evidence type="ECO:0000256" key="7">
    <source>
        <dbReference type="ARBA" id="ARBA00039751"/>
    </source>
</evidence>
<dbReference type="SUPFAM" id="SSF51971">
    <property type="entry name" value="Nucleotide-binding domain"/>
    <property type="match status" value="1"/>
</dbReference>
<dbReference type="PANTHER" id="PTHR11530:SF11">
    <property type="entry name" value="D-ASPARTATE OXIDASE"/>
    <property type="match status" value="1"/>
</dbReference>
<gene>
    <name evidence="11" type="ORF">Daura_28770</name>
</gene>
<feature type="binding site" evidence="9">
    <location>
        <position position="272"/>
    </location>
    <ligand>
        <name>D-dopa</name>
        <dbReference type="ChEBI" id="CHEBI:149689"/>
    </ligand>
</feature>
<comment type="catalytic activity">
    <reaction evidence="8">
        <text>a D-alpha-amino acid + O2 + H2O = a 2-oxocarboxylate + H2O2 + NH4(+)</text>
        <dbReference type="Rhea" id="RHEA:21816"/>
        <dbReference type="ChEBI" id="CHEBI:15377"/>
        <dbReference type="ChEBI" id="CHEBI:15379"/>
        <dbReference type="ChEBI" id="CHEBI:16240"/>
        <dbReference type="ChEBI" id="CHEBI:28938"/>
        <dbReference type="ChEBI" id="CHEBI:35179"/>
        <dbReference type="ChEBI" id="CHEBI:59871"/>
        <dbReference type="EC" id="1.4.3.3"/>
    </reaction>
    <physiologicalReaction direction="left-to-right" evidence="8">
        <dbReference type="Rhea" id="RHEA:21817"/>
    </physiologicalReaction>
</comment>
<evidence type="ECO:0000313" key="12">
    <source>
        <dbReference type="Proteomes" id="UP001058003"/>
    </source>
</evidence>
<evidence type="ECO:0000256" key="9">
    <source>
        <dbReference type="PIRSR" id="PIRSR000189-1"/>
    </source>
</evidence>
<dbReference type="InterPro" id="IPR023209">
    <property type="entry name" value="DAO"/>
</dbReference>
<evidence type="ECO:0000313" key="11">
    <source>
        <dbReference type="EMBL" id="UWZ50805.1"/>
    </source>
</evidence>
<proteinExistence type="inferred from homology"/>
<keyword evidence="4 9" id="KW-0274">FAD</keyword>
<dbReference type="KEGG" id="daur:Daura_28770"/>
<evidence type="ECO:0000256" key="3">
    <source>
        <dbReference type="ARBA" id="ARBA00022630"/>
    </source>
</evidence>
<dbReference type="InterPro" id="IPR006076">
    <property type="entry name" value="FAD-dep_OxRdtase"/>
</dbReference>
<feature type="binding site" evidence="9">
    <location>
        <position position="298"/>
    </location>
    <ligand>
        <name>D-dopa</name>
        <dbReference type="ChEBI" id="CHEBI:149689"/>
    </ligand>
</feature>
<accession>A0A9Q9IDZ3</accession>
<feature type="binding site" evidence="9">
    <location>
        <position position="157"/>
    </location>
    <ligand>
        <name>FAD</name>
        <dbReference type="ChEBI" id="CHEBI:57692"/>
    </ligand>
</feature>
<dbReference type="PIRSF" id="PIRSF000189">
    <property type="entry name" value="D-aa_oxidase"/>
    <property type="match status" value="1"/>
</dbReference>
<dbReference type="PROSITE" id="PS00677">
    <property type="entry name" value="DAO"/>
    <property type="match status" value="1"/>
</dbReference>
<feature type="domain" description="FAD dependent oxidoreductase" evidence="10">
    <location>
        <begin position="7"/>
        <end position="313"/>
    </location>
</feature>
<dbReference type="PANTHER" id="PTHR11530">
    <property type="entry name" value="D-AMINO ACID OXIDASE"/>
    <property type="match status" value="1"/>
</dbReference>
<dbReference type="EMBL" id="CP073767">
    <property type="protein sequence ID" value="UWZ50805.1"/>
    <property type="molecule type" value="Genomic_DNA"/>
</dbReference>
<evidence type="ECO:0000256" key="8">
    <source>
        <dbReference type="ARBA" id="ARBA00049547"/>
    </source>
</evidence>
<keyword evidence="3" id="KW-0285">Flavoprotein</keyword>
<comment type="cofactor">
    <cofactor evidence="1 9">
        <name>FAD</name>
        <dbReference type="ChEBI" id="CHEBI:57692"/>
    </cofactor>
</comment>
<dbReference type="Pfam" id="PF01266">
    <property type="entry name" value="DAO"/>
    <property type="match status" value="1"/>
</dbReference>
<dbReference type="AlphaFoldDB" id="A0A9Q9IDZ3"/>
<dbReference type="SUPFAM" id="SSF54373">
    <property type="entry name" value="FAD-linked reductases, C-terminal domain"/>
    <property type="match status" value="1"/>
</dbReference>
<dbReference type="EC" id="1.4.3.3" evidence="6"/>
<dbReference type="RefSeq" id="WP_033358182.1">
    <property type="nucleotide sequence ID" value="NZ_CP073767.1"/>
</dbReference>
<dbReference type="GO" id="GO:0003884">
    <property type="term" value="F:D-amino-acid oxidase activity"/>
    <property type="evidence" value="ECO:0007669"/>
    <property type="project" value="UniProtKB-EC"/>
</dbReference>
<evidence type="ECO:0000256" key="4">
    <source>
        <dbReference type="ARBA" id="ARBA00022827"/>
    </source>
</evidence>
<dbReference type="OrthoDB" id="246701at2"/>
<feature type="binding site" evidence="9">
    <location>
        <begin position="43"/>
        <end position="44"/>
    </location>
    <ligand>
        <name>FAD</name>
        <dbReference type="ChEBI" id="CHEBI:57692"/>
    </ligand>
</feature>
<sequence>MVAQHGDVLVVGAGVMGLTTAVCLAEAGVPVRVQAGESPQDTTSAVAGAMIAGPVTDDPQDDESRWLRATLREFTDLAADPRTGVRIARGRTVSRDEDTTPGWARQMPDFAECDEAERAGYPMAFWMSSPVVDMPRYLQYLAGRLEIAGGVVRLGTVESLEAAAATAPLVVNCTGVGAQRLTGDPQLKPVRGQHVVVENPGLTEFFYERTKAAEITSFIPHLKRLVLGGTIGPGNWSLEPDPAQTEAILSRCIAIEPRIAGAPVLSVEVGLRPARPQARLEEETIGDARVIHNYGHGGAGIGMSWGCAREIEQMVTQAVHR</sequence>
<evidence type="ECO:0000256" key="2">
    <source>
        <dbReference type="ARBA" id="ARBA00006730"/>
    </source>
</evidence>
<evidence type="ECO:0000256" key="5">
    <source>
        <dbReference type="ARBA" id="ARBA00023002"/>
    </source>
</evidence>
<comment type="similarity">
    <text evidence="2">Belongs to the DAMOX/DASOX family.</text>
</comment>
<dbReference type="GO" id="GO:0005737">
    <property type="term" value="C:cytoplasm"/>
    <property type="evidence" value="ECO:0007669"/>
    <property type="project" value="TreeGrafter"/>
</dbReference>
<name>A0A9Q9IDZ3_9ACTN</name>
<dbReference type="GO" id="GO:0071949">
    <property type="term" value="F:FAD binding"/>
    <property type="evidence" value="ECO:0007669"/>
    <property type="project" value="InterPro"/>
</dbReference>
<dbReference type="Gene3D" id="3.30.9.10">
    <property type="entry name" value="D-Amino Acid Oxidase, subunit A, domain 2"/>
    <property type="match status" value="1"/>
</dbReference>
<protein>
    <recommendedName>
        <fullName evidence="7">D-amino-acid oxidase</fullName>
        <ecNumber evidence="6">1.4.3.3</ecNumber>
    </recommendedName>
</protein>
<keyword evidence="5" id="KW-0560">Oxidoreductase</keyword>
<dbReference type="Proteomes" id="UP001058003">
    <property type="component" value="Chromosome"/>
</dbReference>
<evidence type="ECO:0000259" key="10">
    <source>
        <dbReference type="Pfam" id="PF01266"/>
    </source>
</evidence>
<evidence type="ECO:0000256" key="1">
    <source>
        <dbReference type="ARBA" id="ARBA00001974"/>
    </source>
</evidence>
<feature type="binding site" evidence="9">
    <location>
        <position position="174"/>
    </location>
    <ligand>
        <name>FAD</name>
        <dbReference type="ChEBI" id="CHEBI:57692"/>
    </ligand>
</feature>
<organism evidence="11 12">
    <name type="scientific">Dactylosporangium aurantiacum</name>
    <dbReference type="NCBI Taxonomy" id="35754"/>
    <lineage>
        <taxon>Bacteria</taxon>
        <taxon>Bacillati</taxon>
        <taxon>Actinomycetota</taxon>
        <taxon>Actinomycetes</taxon>
        <taxon>Micromonosporales</taxon>
        <taxon>Micromonosporaceae</taxon>
        <taxon>Dactylosporangium</taxon>
    </lineage>
</organism>
<dbReference type="InterPro" id="IPR006181">
    <property type="entry name" value="D-amino_acid_oxidase_CS"/>
</dbReference>
<reference evidence="11" key="1">
    <citation type="submission" date="2021-04" db="EMBL/GenBank/DDBJ databases">
        <title>Dactylosporangium aurantiacum NRRL B-8018 full assembly.</title>
        <authorList>
            <person name="Hartkoorn R.C."/>
            <person name="Beaudoing E."/>
            <person name="Hot D."/>
        </authorList>
    </citation>
    <scope>NUCLEOTIDE SEQUENCE</scope>
    <source>
        <strain evidence="11">NRRL B-8018</strain>
    </source>
</reference>
<evidence type="ECO:0000256" key="6">
    <source>
        <dbReference type="ARBA" id="ARBA00039101"/>
    </source>
</evidence>
<dbReference type="GO" id="GO:0019478">
    <property type="term" value="P:D-amino acid catabolic process"/>
    <property type="evidence" value="ECO:0007669"/>
    <property type="project" value="TreeGrafter"/>
</dbReference>
<keyword evidence="12" id="KW-1185">Reference proteome</keyword>